<keyword evidence="3" id="KW-1185">Reference proteome</keyword>
<keyword evidence="2" id="KW-0560">Oxidoreductase</keyword>
<dbReference type="Proteomes" id="UP000503096">
    <property type="component" value="Chromosome"/>
</dbReference>
<dbReference type="Gene3D" id="3.30.365.10">
    <property type="entry name" value="Aldehyde oxidase/xanthine dehydrogenase, molybdopterin binding domain"/>
    <property type="match status" value="4"/>
</dbReference>
<evidence type="ECO:0000313" key="2">
    <source>
        <dbReference type="EMBL" id="QJR15361.1"/>
    </source>
</evidence>
<dbReference type="SMART" id="SM01008">
    <property type="entry name" value="Ald_Xan_dh_C"/>
    <property type="match status" value="1"/>
</dbReference>
<dbReference type="Pfam" id="PF01315">
    <property type="entry name" value="Ald_Xan_dh_C"/>
    <property type="match status" value="1"/>
</dbReference>
<dbReference type="Pfam" id="PF20256">
    <property type="entry name" value="MoCoBD_2"/>
    <property type="match status" value="2"/>
</dbReference>
<dbReference type="SUPFAM" id="SSF56003">
    <property type="entry name" value="Molybdenum cofactor-binding domain"/>
    <property type="match status" value="2"/>
</dbReference>
<dbReference type="Pfam" id="PF02738">
    <property type="entry name" value="MoCoBD_1"/>
    <property type="match status" value="1"/>
</dbReference>
<dbReference type="InterPro" id="IPR006311">
    <property type="entry name" value="TAT_signal"/>
</dbReference>
<reference evidence="2 3" key="1">
    <citation type="submission" date="2020-04" db="EMBL/GenBank/DDBJ databases">
        <title>Usitatibacter rugosus gen. nov., sp. nov. and Usitatibacter palustris sp. nov., novel members of Usitatibacteraceae fam. nov. within the order Nitrosomonadales isolated from soil.</title>
        <authorList>
            <person name="Huber K.J."/>
            <person name="Neumann-Schaal M."/>
            <person name="Geppert A."/>
            <person name="Luckner M."/>
            <person name="Wanner G."/>
            <person name="Overmann J."/>
        </authorList>
    </citation>
    <scope>NUCLEOTIDE SEQUENCE [LARGE SCALE GENOMIC DNA]</scope>
    <source>
        <strain evidence="2 3">Swamp67</strain>
    </source>
</reference>
<dbReference type="EMBL" id="CP053073">
    <property type="protein sequence ID" value="QJR15361.1"/>
    <property type="molecule type" value="Genomic_DNA"/>
</dbReference>
<dbReference type="InterPro" id="IPR008274">
    <property type="entry name" value="AldOxase/xan_DH_MoCoBD1"/>
</dbReference>
<dbReference type="PANTHER" id="PTHR47495:SF3">
    <property type="entry name" value="BLR6219 PROTEIN"/>
    <property type="match status" value="1"/>
</dbReference>
<dbReference type="PROSITE" id="PS51318">
    <property type="entry name" value="TAT"/>
    <property type="match status" value="1"/>
</dbReference>
<gene>
    <name evidence="2" type="primary">iorB_1</name>
    <name evidence="2" type="ORF">DSM104440_02180</name>
</gene>
<dbReference type="PANTHER" id="PTHR47495">
    <property type="entry name" value="ALDEHYDE DEHYDROGENASE"/>
    <property type="match status" value="1"/>
</dbReference>
<feature type="domain" description="Aldehyde oxidase/xanthine dehydrogenase a/b hammerhead" evidence="1">
    <location>
        <begin position="212"/>
        <end position="301"/>
    </location>
</feature>
<dbReference type="InParanoid" id="A0A6M4H6W3"/>
<dbReference type="InterPro" id="IPR037165">
    <property type="entry name" value="AldOxase/xan_DH_Mopterin-bd_sf"/>
</dbReference>
<dbReference type="GO" id="GO:0047121">
    <property type="term" value="F:isoquinoline 1-oxidoreductase activity"/>
    <property type="evidence" value="ECO:0007669"/>
    <property type="project" value="UniProtKB-EC"/>
</dbReference>
<protein>
    <submittedName>
        <fullName evidence="2">Isoquinoline 1-oxidoreductase subunit beta</fullName>
        <ecNumber evidence="2">1.3.99.16</ecNumber>
    </submittedName>
</protein>
<accession>A0A6M4H6W3</accession>
<dbReference type="KEGG" id="upl:DSM104440_02180"/>
<dbReference type="InterPro" id="IPR019546">
    <property type="entry name" value="TAT_signal_bac_arc"/>
</dbReference>
<dbReference type="InterPro" id="IPR052516">
    <property type="entry name" value="N-heterocyclic_Hydroxylase"/>
</dbReference>
<dbReference type="Gene3D" id="3.90.1170.50">
    <property type="entry name" value="Aldehyde oxidase/xanthine dehydrogenase, a/b hammerhead"/>
    <property type="match status" value="1"/>
</dbReference>
<name>A0A6M4H6W3_9PROT</name>
<proteinExistence type="predicted"/>
<dbReference type="InterPro" id="IPR012368">
    <property type="entry name" value="OxRdtase_Mopterin-bd_su_IorB"/>
</dbReference>
<dbReference type="InterPro" id="IPR000674">
    <property type="entry name" value="Ald_Oxase/Xan_DH_a/b"/>
</dbReference>
<evidence type="ECO:0000259" key="1">
    <source>
        <dbReference type="SMART" id="SM01008"/>
    </source>
</evidence>
<dbReference type="RefSeq" id="WP_246211973.1">
    <property type="nucleotide sequence ID" value="NZ_CP053073.1"/>
</dbReference>
<sequence length="756" mass="80707">MDTFVTRRDFLQAIAATGGFALAGGINEVFAADPPKYGADGMPNGWIDNPLVFVAIAPDGIVSVTCHRAEMGQGVRTGVTMIIADELEADWSKIRVVQAPGDEKKYGNQDTDGSRTTRHFFTPMRRCGAAARQMLEGAAAAKWGVPVSEVKAANHVVTHAKSGKTAGYGELAADAAKQPVPTGAAIKLKDPKDFRYIGKGKTPIVDGFDMTTGKGMYAQDVVMPGMLFAVIARSPVYGGKVKSFDATAARQVKGVVNVVEIKGTDIPAAFAPLAGVAVIAENTWAAIQGRKALKIEWDGGANASYDSDKYRAGMEAAAVKPGKVIRTHGDVDKAMAGAAKTLKADYYIPHLAQAPMEPPAATAVVKDGKCEVWTCAQSPQAARNDVAKRLGMKPEDVTINVTLLGGGFGRKSKADFAVEAALLANEMPGKPVKVVWTREDDLHHSFYHTVSVEHLEAGLDKSGKPVAWLHRSVGPTLMALFMPDPKVESAIEIGMGLANVPFEVPNVRIENPEAAAHTRVGWYRAVSNIPHAFAVQSMVCEMANAAGRDPKDFLLELMGPARKIDPRTLNDTWNHGEDPSLYVYDVGRLRNVTEIAAKASGWGGKLPKGQGRGIAAHYSFTTYVASVIQVAVDAKGALTIPRVDIVIDCGAQVNPERIRSQMEGAVIMGLSNAMLSEITYKNGAVVQDNFHQYEILRMNMAPRAIHVHLVPGDYSKHMGGVGEPGVPPIAPALCNAIFAATGKRIRALPIKDQLKA</sequence>
<dbReference type="EC" id="1.3.99.16" evidence="2"/>
<dbReference type="PIRSF" id="PIRSF036389">
    <property type="entry name" value="IOR_B"/>
    <property type="match status" value="1"/>
</dbReference>
<organism evidence="2 3">
    <name type="scientific">Usitatibacter palustris</name>
    <dbReference type="NCBI Taxonomy" id="2732487"/>
    <lineage>
        <taxon>Bacteria</taxon>
        <taxon>Pseudomonadati</taxon>
        <taxon>Pseudomonadota</taxon>
        <taxon>Betaproteobacteria</taxon>
        <taxon>Nitrosomonadales</taxon>
        <taxon>Usitatibacteraceae</taxon>
        <taxon>Usitatibacter</taxon>
    </lineage>
</organism>
<dbReference type="AlphaFoldDB" id="A0A6M4H6W3"/>
<evidence type="ECO:0000313" key="3">
    <source>
        <dbReference type="Proteomes" id="UP000503096"/>
    </source>
</evidence>
<dbReference type="InterPro" id="IPR046867">
    <property type="entry name" value="AldOxase/xan_DH_MoCoBD2"/>
</dbReference>
<dbReference type="NCBIfam" id="TIGR01409">
    <property type="entry name" value="TAT_signal_seq"/>
    <property type="match status" value="1"/>
</dbReference>